<feature type="compositionally biased region" description="Basic and acidic residues" evidence="1">
    <location>
        <begin position="160"/>
        <end position="170"/>
    </location>
</feature>
<organism evidence="3 4">
    <name type="scientific">Staphylotrichum tortipilum</name>
    <dbReference type="NCBI Taxonomy" id="2831512"/>
    <lineage>
        <taxon>Eukaryota</taxon>
        <taxon>Fungi</taxon>
        <taxon>Dikarya</taxon>
        <taxon>Ascomycota</taxon>
        <taxon>Pezizomycotina</taxon>
        <taxon>Sordariomycetes</taxon>
        <taxon>Sordariomycetidae</taxon>
        <taxon>Sordariales</taxon>
        <taxon>Chaetomiaceae</taxon>
        <taxon>Staphylotrichum</taxon>
    </lineage>
</organism>
<evidence type="ECO:0000313" key="3">
    <source>
        <dbReference type="EMBL" id="KAK3898120.1"/>
    </source>
</evidence>
<keyword evidence="4" id="KW-1185">Reference proteome</keyword>
<feature type="region of interest" description="Disordered" evidence="1">
    <location>
        <begin position="160"/>
        <end position="215"/>
    </location>
</feature>
<protein>
    <submittedName>
        <fullName evidence="3">Uncharacterized protein</fullName>
    </submittedName>
</protein>
<evidence type="ECO:0000256" key="1">
    <source>
        <dbReference type="SAM" id="MobiDB-lite"/>
    </source>
</evidence>
<dbReference type="AlphaFoldDB" id="A0AAN6MC92"/>
<feature type="compositionally biased region" description="Low complexity" evidence="1">
    <location>
        <begin position="184"/>
        <end position="204"/>
    </location>
</feature>
<accession>A0AAN6MC92</accession>
<reference evidence="3" key="1">
    <citation type="journal article" date="2023" name="Mol. Phylogenet. Evol.">
        <title>Genome-scale phylogeny and comparative genomics of the fungal order Sordariales.</title>
        <authorList>
            <person name="Hensen N."/>
            <person name="Bonometti L."/>
            <person name="Westerberg I."/>
            <person name="Brannstrom I.O."/>
            <person name="Guillou S."/>
            <person name="Cros-Aarteil S."/>
            <person name="Calhoun S."/>
            <person name="Haridas S."/>
            <person name="Kuo A."/>
            <person name="Mondo S."/>
            <person name="Pangilinan J."/>
            <person name="Riley R."/>
            <person name="LaButti K."/>
            <person name="Andreopoulos B."/>
            <person name="Lipzen A."/>
            <person name="Chen C."/>
            <person name="Yan M."/>
            <person name="Daum C."/>
            <person name="Ng V."/>
            <person name="Clum A."/>
            <person name="Steindorff A."/>
            <person name="Ohm R.A."/>
            <person name="Martin F."/>
            <person name="Silar P."/>
            <person name="Natvig D.O."/>
            <person name="Lalanne C."/>
            <person name="Gautier V."/>
            <person name="Ament-Velasquez S.L."/>
            <person name="Kruys A."/>
            <person name="Hutchinson M.I."/>
            <person name="Powell A.J."/>
            <person name="Barry K."/>
            <person name="Miller A.N."/>
            <person name="Grigoriev I.V."/>
            <person name="Debuchy R."/>
            <person name="Gladieux P."/>
            <person name="Hiltunen Thoren M."/>
            <person name="Johannesson H."/>
        </authorList>
    </citation>
    <scope>NUCLEOTIDE SEQUENCE</scope>
    <source>
        <strain evidence="3">CBS 103.79</strain>
    </source>
</reference>
<dbReference type="Proteomes" id="UP001303889">
    <property type="component" value="Unassembled WGS sequence"/>
</dbReference>
<keyword evidence="2" id="KW-0812">Transmembrane</keyword>
<dbReference type="Pfam" id="PF17254">
    <property type="entry name" value="DUF5321"/>
    <property type="match status" value="1"/>
</dbReference>
<evidence type="ECO:0000256" key="2">
    <source>
        <dbReference type="SAM" id="Phobius"/>
    </source>
</evidence>
<reference evidence="3" key="2">
    <citation type="submission" date="2023-05" db="EMBL/GenBank/DDBJ databases">
        <authorList>
            <consortium name="Lawrence Berkeley National Laboratory"/>
            <person name="Steindorff A."/>
            <person name="Hensen N."/>
            <person name="Bonometti L."/>
            <person name="Westerberg I."/>
            <person name="Brannstrom I.O."/>
            <person name="Guillou S."/>
            <person name="Cros-Aarteil S."/>
            <person name="Calhoun S."/>
            <person name="Haridas S."/>
            <person name="Kuo A."/>
            <person name="Mondo S."/>
            <person name="Pangilinan J."/>
            <person name="Riley R."/>
            <person name="Labutti K."/>
            <person name="Andreopoulos B."/>
            <person name="Lipzen A."/>
            <person name="Chen C."/>
            <person name="Yanf M."/>
            <person name="Daum C."/>
            <person name="Ng V."/>
            <person name="Clum A."/>
            <person name="Ohm R."/>
            <person name="Martin F."/>
            <person name="Silar P."/>
            <person name="Natvig D."/>
            <person name="Lalanne C."/>
            <person name="Gautier V."/>
            <person name="Ament-Velasquez S.L."/>
            <person name="Kruys A."/>
            <person name="Hutchinson M.I."/>
            <person name="Powell A.J."/>
            <person name="Barry K."/>
            <person name="Miller A.N."/>
            <person name="Grigoriev I.V."/>
            <person name="Debuchy R."/>
            <person name="Gladieux P."/>
            <person name="Thoren M.H."/>
            <person name="Johannesson H."/>
        </authorList>
    </citation>
    <scope>NUCLEOTIDE SEQUENCE</scope>
    <source>
        <strain evidence="3">CBS 103.79</strain>
    </source>
</reference>
<keyword evidence="2" id="KW-0472">Membrane</keyword>
<gene>
    <name evidence="3" type="ORF">C8A05DRAFT_38301</name>
</gene>
<sequence>MSRAAVQQLALRSPIMRQPVLPLLRTTPLAFALAPLPLRLSTTTTRPLSSVADTSFWRSLLPKPLRSPSYAAARPGKKAKVQKGWNPATFFIFIFLLIGSMAIQMISLKKNFATFVRQSDVRIGLLREVVEKLQRGEEVDVEKVLGTGDPEKELAWEEVLKDIDREEPRQRQRSKKQHDPAPEPASSSEAQAPPAAAETPRAPAVQSDLATKGFF</sequence>
<name>A0AAN6MC92_9PEZI</name>
<keyword evidence="2" id="KW-1133">Transmembrane helix</keyword>
<evidence type="ECO:0000313" key="4">
    <source>
        <dbReference type="Proteomes" id="UP001303889"/>
    </source>
</evidence>
<proteinExistence type="predicted"/>
<dbReference type="InterPro" id="IPR035213">
    <property type="entry name" value="DUF5321"/>
</dbReference>
<dbReference type="EMBL" id="MU855997">
    <property type="protein sequence ID" value="KAK3898120.1"/>
    <property type="molecule type" value="Genomic_DNA"/>
</dbReference>
<feature type="transmembrane region" description="Helical" evidence="2">
    <location>
        <begin position="88"/>
        <end position="108"/>
    </location>
</feature>
<comment type="caution">
    <text evidence="3">The sequence shown here is derived from an EMBL/GenBank/DDBJ whole genome shotgun (WGS) entry which is preliminary data.</text>
</comment>